<evidence type="ECO:0000313" key="1">
    <source>
        <dbReference type="EMBL" id="KAL3502513.1"/>
    </source>
</evidence>
<reference evidence="1 2" key="1">
    <citation type="submission" date="2024-11" db="EMBL/GenBank/DDBJ databases">
        <title>A near-complete genome assembly of Cinchona calisaya.</title>
        <authorList>
            <person name="Lian D.C."/>
            <person name="Zhao X.W."/>
            <person name="Wei L."/>
        </authorList>
    </citation>
    <scope>NUCLEOTIDE SEQUENCE [LARGE SCALE GENOMIC DNA]</scope>
    <source>
        <tissue evidence="1">Nenye</tissue>
    </source>
</reference>
<dbReference type="EMBL" id="JBJUIK010000015">
    <property type="protein sequence ID" value="KAL3502513.1"/>
    <property type="molecule type" value="Genomic_DNA"/>
</dbReference>
<proteinExistence type="predicted"/>
<gene>
    <name evidence="1" type="ORF">ACH5RR_036962</name>
</gene>
<evidence type="ECO:0000313" key="2">
    <source>
        <dbReference type="Proteomes" id="UP001630127"/>
    </source>
</evidence>
<accession>A0ABD2Y4U0</accession>
<comment type="caution">
    <text evidence="1">The sequence shown here is derived from an EMBL/GenBank/DDBJ whole genome shotgun (WGS) entry which is preliminary data.</text>
</comment>
<sequence length="137" mass="14736">MVKDNNSSFYLLVPLVKKSSYHFEGKNTSARWIIMQVETLLDALSLGHPFDHSSSSASSSLLLPLKITTPTHLRPVAVKWIKPPNHTYMLNEDGSTLGNPGSAGICGIIGDSSGEVQFVFAKHIGSAANLEAESQAL</sequence>
<dbReference type="InterPro" id="IPR044730">
    <property type="entry name" value="RNase_H-like_dom_plant"/>
</dbReference>
<name>A0ABD2Y4U0_9GENT</name>
<keyword evidence="2" id="KW-1185">Reference proteome</keyword>
<evidence type="ECO:0008006" key="3">
    <source>
        <dbReference type="Google" id="ProtNLM"/>
    </source>
</evidence>
<dbReference type="Proteomes" id="UP001630127">
    <property type="component" value="Unassembled WGS sequence"/>
</dbReference>
<dbReference type="AlphaFoldDB" id="A0ABD2Y4U0"/>
<dbReference type="CDD" id="cd06222">
    <property type="entry name" value="RNase_H_like"/>
    <property type="match status" value="1"/>
</dbReference>
<protein>
    <recommendedName>
        <fullName evidence="3">RNase H type-1 domain-containing protein</fullName>
    </recommendedName>
</protein>
<organism evidence="1 2">
    <name type="scientific">Cinchona calisaya</name>
    <dbReference type="NCBI Taxonomy" id="153742"/>
    <lineage>
        <taxon>Eukaryota</taxon>
        <taxon>Viridiplantae</taxon>
        <taxon>Streptophyta</taxon>
        <taxon>Embryophyta</taxon>
        <taxon>Tracheophyta</taxon>
        <taxon>Spermatophyta</taxon>
        <taxon>Magnoliopsida</taxon>
        <taxon>eudicotyledons</taxon>
        <taxon>Gunneridae</taxon>
        <taxon>Pentapetalae</taxon>
        <taxon>asterids</taxon>
        <taxon>lamiids</taxon>
        <taxon>Gentianales</taxon>
        <taxon>Rubiaceae</taxon>
        <taxon>Cinchonoideae</taxon>
        <taxon>Cinchoneae</taxon>
        <taxon>Cinchona</taxon>
    </lineage>
</organism>